<accession>A0A2N8PWV1</accession>
<reference evidence="11 13" key="2">
    <citation type="submission" date="2018-12" db="EMBL/GenBank/DDBJ databases">
        <title>A novel vanA-carrying plasmid in a clinical isolate of Enterococcus avium.</title>
        <authorList>
            <person name="Bernasconi O.J."/>
            <person name="Luzzaro F."/>
            <person name="Endimiani A."/>
        </authorList>
    </citation>
    <scope>NUCLEOTIDE SEQUENCE [LARGE SCALE GENOMIC DNA]</scope>
    <source>
        <strain evidence="11 13">LC0559/18</strain>
    </source>
</reference>
<dbReference type="Proteomes" id="UP001264335">
    <property type="component" value="Unassembled WGS sequence"/>
</dbReference>
<dbReference type="InterPro" id="IPR036667">
    <property type="entry name" value="PTS_IIB_sorbose-sp_sf"/>
</dbReference>
<dbReference type="GO" id="GO:0005737">
    <property type="term" value="C:cytoplasm"/>
    <property type="evidence" value="ECO:0007669"/>
    <property type="project" value="UniProtKB-SubCell"/>
</dbReference>
<evidence type="ECO:0000313" key="11">
    <source>
        <dbReference type="EMBL" id="RVU95873.1"/>
    </source>
</evidence>
<sequence length="158" mass="17922">MKNIVFARVDDRLIHGEVVTAWTPSYSINHIIIIDDIVASDPFQKRILKALAPTKVRVDAFTTEEGIEELKKPFNEKERVLLLTKTPITYAKLVEGGIDLPQVNLGGMGIRDERKPFIKNVACDEAEVEAIRQMVDKGVHVFYQLVPEQRLIEITNLL</sequence>
<evidence type="ECO:0000313" key="13">
    <source>
        <dbReference type="Proteomes" id="UP000288388"/>
    </source>
</evidence>
<evidence type="ECO:0000256" key="7">
    <source>
        <dbReference type="ARBA" id="ARBA00022777"/>
    </source>
</evidence>
<gene>
    <name evidence="12" type="ORF">AUF17_05320</name>
    <name evidence="11" type="ORF">EK398_14050</name>
    <name evidence="9" type="ORF">P7D43_07160</name>
    <name evidence="10" type="ORF">P7D79_15480</name>
</gene>
<dbReference type="Proteomes" id="UP001260773">
    <property type="component" value="Unassembled WGS sequence"/>
</dbReference>
<reference evidence="9 16" key="3">
    <citation type="submission" date="2023-03" db="EMBL/GenBank/DDBJ databases">
        <authorList>
            <person name="Shen W."/>
            <person name="Cai J."/>
        </authorList>
    </citation>
    <scope>NUCLEOTIDE SEQUENCE</scope>
    <source>
        <strain evidence="9">P33-2</strain>
        <strain evidence="10 16">Y2</strain>
    </source>
</reference>
<evidence type="ECO:0000259" key="8">
    <source>
        <dbReference type="PROSITE" id="PS51101"/>
    </source>
</evidence>
<dbReference type="Gene3D" id="3.40.35.10">
    <property type="entry name" value="Phosphotransferase system, sorbose subfamily IIB component"/>
    <property type="match status" value="1"/>
</dbReference>
<evidence type="ECO:0000256" key="5">
    <source>
        <dbReference type="ARBA" id="ARBA00022679"/>
    </source>
</evidence>
<evidence type="ECO:0000256" key="4">
    <source>
        <dbReference type="ARBA" id="ARBA00022597"/>
    </source>
</evidence>
<dbReference type="EMBL" id="RYZS01000001">
    <property type="protein sequence ID" value="RVU95873.1"/>
    <property type="molecule type" value="Genomic_DNA"/>
</dbReference>
<evidence type="ECO:0000313" key="14">
    <source>
        <dbReference type="Proteomes" id="UP000316316"/>
    </source>
</evidence>
<dbReference type="EMBL" id="JARPWH010000018">
    <property type="protein sequence ID" value="MDT2402144.1"/>
    <property type="molecule type" value="Genomic_DNA"/>
</dbReference>
<keyword evidence="2" id="KW-0813">Transport</keyword>
<keyword evidence="6" id="KW-0598">Phosphotransferase system</keyword>
<keyword evidence="5" id="KW-0808">Transferase</keyword>
<evidence type="ECO:0000313" key="10">
    <source>
        <dbReference type="EMBL" id="MDT2515627.1"/>
    </source>
</evidence>
<evidence type="ECO:0000313" key="16">
    <source>
        <dbReference type="Proteomes" id="UP001264335"/>
    </source>
</evidence>
<dbReference type="GO" id="GO:0016301">
    <property type="term" value="F:kinase activity"/>
    <property type="evidence" value="ECO:0007669"/>
    <property type="project" value="UniProtKB-KW"/>
</dbReference>
<dbReference type="AlphaFoldDB" id="A0A2N8PWV1"/>
<evidence type="ECO:0000256" key="2">
    <source>
        <dbReference type="ARBA" id="ARBA00022448"/>
    </source>
</evidence>
<protein>
    <submittedName>
        <fullName evidence="11">PTS mannose/fructose/sorbose transporter subunit IIB</fullName>
    </submittedName>
    <submittedName>
        <fullName evidence="9">PTS sugar transporter subunit IIB</fullName>
    </submittedName>
</protein>
<dbReference type="InterPro" id="IPR004720">
    <property type="entry name" value="PTS_IIB_sorbose-sp"/>
</dbReference>
<dbReference type="Pfam" id="PF03830">
    <property type="entry name" value="PTSIIB_sorb"/>
    <property type="match status" value="1"/>
</dbReference>
<dbReference type="PROSITE" id="PS51101">
    <property type="entry name" value="PTS_EIIB_TYPE_4"/>
    <property type="match status" value="1"/>
</dbReference>
<evidence type="ECO:0000256" key="6">
    <source>
        <dbReference type="ARBA" id="ARBA00022683"/>
    </source>
</evidence>
<comment type="subcellular location">
    <subcellularLocation>
        <location evidence="1">Cytoplasm</location>
    </subcellularLocation>
</comment>
<proteinExistence type="predicted"/>
<dbReference type="EMBL" id="PDXQ01000001">
    <property type="protein sequence ID" value="TRZ33528.1"/>
    <property type="molecule type" value="Genomic_DNA"/>
</dbReference>
<keyword evidence="3" id="KW-0963">Cytoplasm</keyword>
<dbReference type="EMBL" id="JARPWY010000049">
    <property type="protein sequence ID" value="MDT2515627.1"/>
    <property type="molecule type" value="Genomic_DNA"/>
</dbReference>
<organism evidence="9 15">
    <name type="scientific">Enterococcus avium</name>
    <name type="common">Streptococcus avium</name>
    <dbReference type="NCBI Taxonomy" id="33945"/>
    <lineage>
        <taxon>Bacteria</taxon>
        <taxon>Bacillati</taxon>
        <taxon>Bacillota</taxon>
        <taxon>Bacilli</taxon>
        <taxon>Lactobacillales</taxon>
        <taxon>Enterococcaceae</taxon>
        <taxon>Enterococcus</taxon>
    </lineage>
</organism>
<keyword evidence="7" id="KW-0418">Kinase</keyword>
<comment type="caution">
    <text evidence="9">The sequence shown here is derived from an EMBL/GenBank/DDBJ whole genome shotgun (WGS) entry which is preliminary data.</text>
</comment>
<dbReference type="Proteomes" id="UP000316316">
    <property type="component" value="Unassembled WGS sequence"/>
</dbReference>
<feature type="domain" description="PTS EIIB type-4" evidence="8">
    <location>
        <begin position="1"/>
        <end position="158"/>
    </location>
</feature>
<dbReference type="GO" id="GO:0009401">
    <property type="term" value="P:phosphoenolpyruvate-dependent sugar phosphotransferase system"/>
    <property type="evidence" value="ECO:0007669"/>
    <property type="project" value="UniProtKB-KW"/>
</dbReference>
<evidence type="ECO:0000256" key="3">
    <source>
        <dbReference type="ARBA" id="ARBA00022490"/>
    </source>
</evidence>
<name>A0A2N8PWV1_ENTAV</name>
<evidence type="ECO:0000313" key="15">
    <source>
        <dbReference type="Proteomes" id="UP001260773"/>
    </source>
</evidence>
<evidence type="ECO:0000313" key="12">
    <source>
        <dbReference type="EMBL" id="TRZ33528.1"/>
    </source>
</evidence>
<evidence type="ECO:0000256" key="1">
    <source>
        <dbReference type="ARBA" id="ARBA00004496"/>
    </source>
</evidence>
<evidence type="ECO:0000313" key="9">
    <source>
        <dbReference type="EMBL" id="MDT2402144.1"/>
    </source>
</evidence>
<dbReference type="SUPFAM" id="SSF52728">
    <property type="entry name" value="PTS IIb component"/>
    <property type="match status" value="1"/>
</dbReference>
<keyword evidence="4 9" id="KW-0762">Sugar transport</keyword>
<reference evidence="12 14" key="1">
    <citation type="submission" date="2017-10" db="EMBL/GenBank/DDBJ databases">
        <title>FDA dAtabase for Regulatory Grade micrObial Sequences (FDA-ARGOS): Supporting development and validation of Infectious Disease Dx tests.</title>
        <authorList>
            <person name="Campos J."/>
            <person name="Goldberg B."/>
            <person name="Tallon L.J."/>
            <person name="Sadzewicz L."/>
            <person name="Sengamalay N."/>
            <person name="Ott S."/>
            <person name="Godinez A."/>
            <person name="Nagaraj S."/>
            <person name="Vyas G."/>
            <person name="Aluvathingal J."/>
            <person name="Nadendla S."/>
            <person name="Geyer C."/>
            <person name="Nandy P."/>
            <person name="Hobson J."/>
            <person name="Sichtig H."/>
        </authorList>
    </citation>
    <scope>NUCLEOTIDE SEQUENCE [LARGE SCALE GENOMIC DNA]</scope>
    <source>
        <strain evidence="12 14">FDAARGOS_185</strain>
    </source>
</reference>
<dbReference type="Proteomes" id="UP000288388">
    <property type="component" value="Unassembled WGS sequence"/>
</dbReference>
<dbReference type="RefSeq" id="WP_016181927.1">
    <property type="nucleotide sequence ID" value="NZ_CAAKNX010000099.1"/>
</dbReference>
<dbReference type="GO" id="GO:0008982">
    <property type="term" value="F:protein-N(PI)-phosphohistidine-sugar phosphotransferase activity"/>
    <property type="evidence" value="ECO:0007669"/>
    <property type="project" value="InterPro"/>
</dbReference>